<dbReference type="InterPro" id="IPR036529">
    <property type="entry name" value="KIX_dom_sf"/>
</dbReference>
<sequence length="408" mass="45667">MPRPGPRPYECVRRAWHSDRHKPIRGSLIQEIFRLVNEVHSSATKKNKEWQDKLPVVVLKAEEIMYSKANSEAEYMDLKTLWDRANDAINTIIRRDESMETGELLQPCIEAALNLGCTPRRASRSQRNCSPRFYLSPSAQESNTLSPGALHNAIQANHASNSHVLPSYSNLVKPTIMNSTPSGSESQDFAGQSNGTSNRFLFTTDNIPPSYGNQCLSLENYCIPSLCSVYPLYYGSCLEPHRGCGALPKTVPGTAEPVKVAVMQNFFPRNEDTPVKTSQADHKDSPLQPQEIGCDLSLRLGSLPAPVLSVKTKQLVDTKDGGHVCSQEDLQVDDWMPQMGKELSFFTRVNVVEPLVLHPSKLREHINIDVTMKKRKAAFDHHVEDQQFCWQPKLPCNQLTSRMKSAGL</sequence>
<evidence type="ECO:0000313" key="3">
    <source>
        <dbReference type="Proteomes" id="UP001314170"/>
    </source>
</evidence>
<reference evidence="2 3" key="1">
    <citation type="submission" date="2024-01" db="EMBL/GenBank/DDBJ databases">
        <authorList>
            <person name="Waweru B."/>
        </authorList>
    </citation>
    <scope>NUCLEOTIDE SEQUENCE [LARGE SCALE GENOMIC DNA]</scope>
</reference>
<evidence type="ECO:0000313" key="2">
    <source>
        <dbReference type="EMBL" id="CAK7353706.1"/>
    </source>
</evidence>
<dbReference type="PANTHER" id="PTHR35300:SF5">
    <property type="entry name" value="HISTONE ACETYLTRANSFERASE"/>
    <property type="match status" value="1"/>
</dbReference>
<dbReference type="Gene3D" id="1.10.246.20">
    <property type="entry name" value="Coactivator CBP, KIX domain"/>
    <property type="match status" value="1"/>
</dbReference>
<comment type="caution">
    <text evidence="2">The sequence shown here is derived from an EMBL/GenBank/DDBJ whole genome shotgun (WGS) entry which is preliminary data.</text>
</comment>
<proteinExistence type="predicted"/>
<protein>
    <recommendedName>
        <fullName evidence="4">Histone acetyltransferase</fullName>
    </recommendedName>
</protein>
<dbReference type="GO" id="GO:0006355">
    <property type="term" value="P:regulation of DNA-templated transcription"/>
    <property type="evidence" value="ECO:0007669"/>
    <property type="project" value="InterPro"/>
</dbReference>
<evidence type="ECO:0008006" key="4">
    <source>
        <dbReference type="Google" id="ProtNLM"/>
    </source>
</evidence>
<gene>
    <name evidence="2" type="ORF">DCAF_LOCUS24866</name>
</gene>
<dbReference type="Proteomes" id="UP001314170">
    <property type="component" value="Unassembled WGS sequence"/>
</dbReference>
<organism evidence="2 3">
    <name type="scientific">Dovyalis caffra</name>
    <dbReference type="NCBI Taxonomy" id="77055"/>
    <lineage>
        <taxon>Eukaryota</taxon>
        <taxon>Viridiplantae</taxon>
        <taxon>Streptophyta</taxon>
        <taxon>Embryophyta</taxon>
        <taxon>Tracheophyta</taxon>
        <taxon>Spermatophyta</taxon>
        <taxon>Magnoliopsida</taxon>
        <taxon>eudicotyledons</taxon>
        <taxon>Gunneridae</taxon>
        <taxon>Pentapetalae</taxon>
        <taxon>rosids</taxon>
        <taxon>fabids</taxon>
        <taxon>Malpighiales</taxon>
        <taxon>Salicaceae</taxon>
        <taxon>Flacourtieae</taxon>
        <taxon>Dovyalis</taxon>
    </lineage>
</organism>
<dbReference type="AlphaFoldDB" id="A0AAV1SNT0"/>
<keyword evidence="1" id="KW-0539">Nucleus</keyword>
<dbReference type="PANTHER" id="PTHR35300">
    <property type="entry name" value="COACTIVATOR CBP, KIX DOMAIN-CONTAINING PROTEIN-RELATED"/>
    <property type="match status" value="1"/>
</dbReference>
<name>A0AAV1SNT0_9ROSI</name>
<keyword evidence="3" id="KW-1185">Reference proteome</keyword>
<accession>A0AAV1SNT0</accession>
<dbReference type="GO" id="GO:0003712">
    <property type="term" value="F:transcription coregulator activity"/>
    <property type="evidence" value="ECO:0007669"/>
    <property type="project" value="InterPro"/>
</dbReference>
<evidence type="ECO:0000256" key="1">
    <source>
        <dbReference type="ARBA" id="ARBA00023242"/>
    </source>
</evidence>
<dbReference type="EMBL" id="CAWUPB010001194">
    <property type="protein sequence ID" value="CAK7353706.1"/>
    <property type="molecule type" value="Genomic_DNA"/>
</dbReference>